<reference evidence="3" key="2">
    <citation type="submission" date="2020-05" db="UniProtKB">
        <authorList>
            <consortium name="EnsemblMetazoa"/>
        </authorList>
    </citation>
    <scope>IDENTIFICATION</scope>
</reference>
<feature type="compositionally biased region" description="Polar residues" evidence="1">
    <location>
        <begin position="103"/>
        <end position="114"/>
    </location>
</feature>
<dbReference type="EMBL" id="KE525347">
    <property type="protein sequence ID" value="KFB50260.1"/>
    <property type="molecule type" value="Genomic_DNA"/>
</dbReference>
<dbReference type="AlphaFoldDB" id="A0A084WJ66"/>
<feature type="region of interest" description="Disordered" evidence="1">
    <location>
        <begin position="73"/>
        <end position="143"/>
    </location>
</feature>
<dbReference type="EnsemblMetazoa" id="ASIC018338-RA">
    <property type="protein sequence ID" value="ASIC018338-PA"/>
    <property type="gene ID" value="ASIC018338"/>
</dbReference>
<organism evidence="2">
    <name type="scientific">Anopheles sinensis</name>
    <name type="common">Mosquito</name>
    <dbReference type="NCBI Taxonomy" id="74873"/>
    <lineage>
        <taxon>Eukaryota</taxon>
        <taxon>Metazoa</taxon>
        <taxon>Ecdysozoa</taxon>
        <taxon>Arthropoda</taxon>
        <taxon>Hexapoda</taxon>
        <taxon>Insecta</taxon>
        <taxon>Pterygota</taxon>
        <taxon>Neoptera</taxon>
        <taxon>Endopterygota</taxon>
        <taxon>Diptera</taxon>
        <taxon>Nematocera</taxon>
        <taxon>Culicoidea</taxon>
        <taxon>Culicidae</taxon>
        <taxon>Anophelinae</taxon>
        <taxon>Anopheles</taxon>
    </lineage>
</organism>
<sequence>MVFSSYHSTSYLPLDNDQSVTFYKNENRLFPTAIVPPTVLSLTPSARASDPSAVARNMSNMSTTELLTAAYAQQQQQQHHHHHHPHHRALIGGGSGGGGESLITVTSNNQQSQEPGAGAYQHNATDNEQNNNNGGLFGGGSNFLSAHRKRKEIGGFTMSTSEHQHGDEEMDTNHPAIDDSSYRRHADEQQQTIEMECQDQQEPHHHPSAGQPHPGVHYTNGFASHATAGVADGQQQQPLSGGHKSKYFDSNRCMMSHMI</sequence>
<feature type="region of interest" description="Disordered" evidence="1">
    <location>
        <begin position="159"/>
        <end position="252"/>
    </location>
</feature>
<dbReference type="VEuPathDB" id="VectorBase:ASIC018338"/>
<evidence type="ECO:0000313" key="4">
    <source>
        <dbReference type="Proteomes" id="UP000030765"/>
    </source>
</evidence>
<dbReference type="EMBL" id="ATLV01023974">
    <property type="status" value="NOT_ANNOTATED_CDS"/>
    <property type="molecule type" value="Genomic_DNA"/>
</dbReference>
<feature type="compositionally biased region" description="Basic residues" evidence="1">
    <location>
        <begin position="78"/>
        <end position="89"/>
    </location>
</feature>
<evidence type="ECO:0000313" key="3">
    <source>
        <dbReference type="EnsemblMetazoa" id="ASIC018338-PA"/>
    </source>
</evidence>
<name>A0A084WJ66_ANOSI</name>
<accession>A0A084WJ66</accession>
<dbReference type="Proteomes" id="UP000030765">
    <property type="component" value="Unassembled WGS sequence"/>
</dbReference>
<feature type="compositionally biased region" description="Gly residues" evidence="1">
    <location>
        <begin position="91"/>
        <end position="100"/>
    </location>
</feature>
<keyword evidence="4" id="KW-1185">Reference proteome</keyword>
<reference evidence="2 4" key="1">
    <citation type="journal article" date="2014" name="BMC Genomics">
        <title>Genome sequence of Anopheles sinensis provides insight into genetics basis of mosquito competence for malaria parasites.</title>
        <authorList>
            <person name="Zhou D."/>
            <person name="Zhang D."/>
            <person name="Ding G."/>
            <person name="Shi L."/>
            <person name="Hou Q."/>
            <person name="Ye Y."/>
            <person name="Xu Y."/>
            <person name="Zhou H."/>
            <person name="Xiong C."/>
            <person name="Li S."/>
            <person name="Yu J."/>
            <person name="Hong S."/>
            <person name="Yu X."/>
            <person name="Zou P."/>
            <person name="Chen C."/>
            <person name="Chang X."/>
            <person name="Wang W."/>
            <person name="Lv Y."/>
            <person name="Sun Y."/>
            <person name="Ma L."/>
            <person name="Shen B."/>
            <person name="Zhu C."/>
        </authorList>
    </citation>
    <scope>NUCLEOTIDE SEQUENCE [LARGE SCALE GENOMIC DNA]</scope>
</reference>
<gene>
    <name evidence="2" type="ORF">ZHAS_00018338</name>
</gene>
<proteinExistence type="predicted"/>
<feature type="compositionally biased region" description="Basic and acidic residues" evidence="1">
    <location>
        <begin position="176"/>
        <end position="188"/>
    </location>
</feature>
<evidence type="ECO:0000256" key="1">
    <source>
        <dbReference type="SAM" id="MobiDB-lite"/>
    </source>
</evidence>
<dbReference type="VEuPathDB" id="VectorBase:ASIS008366"/>
<evidence type="ECO:0000313" key="2">
    <source>
        <dbReference type="EMBL" id="KFB50260.1"/>
    </source>
</evidence>
<protein>
    <submittedName>
        <fullName evidence="2 3">Uncharacterized protein</fullName>
    </submittedName>
</protein>
<dbReference type="OrthoDB" id="7738725at2759"/>